<dbReference type="InterPro" id="IPR022033">
    <property type="entry name" value="Rav1p_C"/>
</dbReference>
<evidence type="ECO:0000256" key="2">
    <source>
        <dbReference type="SAM" id="MobiDB-lite"/>
    </source>
</evidence>
<dbReference type="Gene3D" id="2.130.10.10">
    <property type="entry name" value="YVTN repeat-like/Quinoprotein amine dehydrogenase"/>
    <property type="match status" value="3"/>
</dbReference>
<feature type="region of interest" description="Disordered" evidence="2">
    <location>
        <begin position="359"/>
        <end position="379"/>
    </location>
</feature>
<dbReference type="SMART" id="SM00320">
    <property type="entry name" value="WD40"/>
    <property type="match status" value="12"/>
</dbReference>
<feature type="region of interest" description="Disordered" evidence="2">
    <location>
        <begin position="636"/>
        <end position="659"/>
    </location>
</feature>
<feature type="compositionally biased region" description="Polar residues" evidence="2">
    <location>
        <begin position="1500"/>
        <end position="1512"/>
    </location>
</feature>
<evidence type="ECO:0000313" key="4">
    <source>
        <dbReference type="EMBL" id="KAK3765994.1"/>
    </source>
</evidence>
<keyword evidence="1" id="KW-0853">WD repeat</keyword>
<evidence type="ECO:0000256" key="1">
    <source>
        <dbReference type="PROSITE-ProRule" id="PRU00221"/>
    </source>
</evidence>
<feature type="compositionally biased region" description="Basic and acidic residues" evidence="2">
    <location>
        <begin position="2263"/>
        <end position="2282"/>
    </location>
</feature>
<dbReference type="Pfam" id="PF00400">
    <property type="entry name" value="WD40"/>
    <property type="match status" value="1"/>
</dbReference>
<evidence type="ECO:0000313" key="5">
    <source>
        <dbReference type="Proteomes" id="UP001283361"/>
    </source>
</evidence>
<feature type="region of interest" description="Disordered" evidence="2">
    <location>
        <begin position="2237"/>
        <end position="2282"/>
    </location>
</feature>
<dbReference type="InterPro" id="IPR036322">
    <property type="entry name" value="WD40_repeat_dom_sf"/>
</dbReference>
<organism evidence="4 5">
    <name type="scientific">Elysia crispata</name>
    <name type="common">lettuce slug</name>
    <dbReference type="NCBI Taxonomy" id="231223"/>
    <lineage>
        <taxon>Eukaryota</taxon>
        <taxon>Metazoa</taxon>
        <taxon>Spiralia</taxon>
        <taxon>Lophotrochozoa</taxon>
        <taxon>Mollusca</taxon>
        <taxon>Gastropoda</taxon>
        <taxon>Heterobranchia</taxon>
        <taxon>Euthyneura</taxon>
        <taxon>Panpulmonata</taxon>
        <taxon>Sacoglossa</taxon>
        <taxon>Placobranchoidea</taxon>
        <taxon>Plakobranchidae</taxon>
        <taxon>Elysia</taxon>
    </lineage>
</organism>
<feature type="region of interest" description="Disordered" evidence="2">
    <location>
        <begin position="1586"/>
        <end position="1611"/>
    </location>
</feature>
<feature type="compositionally biased region" description="Polar residues" evidence="2">
    <location>
        <begin position="368"/>
        <end position="379"/>
    </location>
</feature>
<dbReference type="PANTHER" id="PTHR13950">
    <property type="entry name" value="RABCONNECTIN-RELATED"/>
    <property type="match status" value="1"/>
</dbReference>
<dbReference type="SUPFAM" id="SSF50978">
    <property type="entry name" value="WD40 repeat-like"/>
    <property type="match status" value="2"/>
</dbReference>
<dbReference type="GO" id="GO:0043291">
    <property type="term" value="C:RAVE complex"/>
    <property type="evidence" value="ECO:0007669"/>
    <property type="project" value="TreeGrafter"/>
</dbReference>
<feature type="domain" description="RAVE complex protein Rav1 C-terminal" evidence="3">
    <location>
        <begin position="1693"/>
        <end position="2028"/>
    </location>
</feature>
<feature type="repeat" description="WD" evidence="1">
    <location>
        <begin position="3305"/>
        <end position="3346"/>
    </location>
</feature>
<feature type="compositionally biased region" description="Basic and acidic residues" evidence="2">
    <location>
        <begin position="501"/>
        <end position="511"/>
    </location>
</feature>
<feature type="compositionally biased region" description="Acidic residues" evidence="2">
    <location>
        <begin position="476"/>
        <end position="490"/>
    </location>
</feature>
<feature type="compositionally biased region" description="Low complexity" evidence="2">
    <location>
        <begin position="3049"/>
        <end position="3058"/>
    </location>
</feature>
<dbReference type="FunFam" id="2.130.10.10:FF:000651">
    <property type="entry name" value="RaBConnectin related"/>
    <property type="match status" value="1"/>
</dbReference>
<feature type="region of interest" description="Disordered" evidence="2">
    <location>
        <begin position="1492"/>
        <end position="1512"/>
    </location>
</feature>
<dbReference type="InterPro" id="IPR015943">
    <property type="entry name" value="WD40/YVTN_repeat-like_dom_sf"/>
</dbReference>
<feature type="compositionally biased region" description="Polar residues" evidence="2">
    <location>
        <begin position="3075"/>
        <end position="3094"/>
    </location>
</feature>
<gene>
    <name evidence="4" type="ORF">RRG08_002237</name>
</gene>
<feature type="region of interest" description="Disordered" evidence="2">
    <location>
        <begin position="465"/>
        <end position="535"/>
    </location>
</feature>
<keyword evidence="5" id="KW-1185">Reference proteome</keyword>
<accession>A0AAE0ZAR0</accession>
<name>A0AAE0ZAR0_9GAST</name>
<dbReference type="PROSITE" id="PS50082">
    <property type="entry name" value="WD_REPEATS_2"/>
    <property type="match status" value="1"/>
</dbReference>
<sequence>MNRHQILTGACNGGDCYALGSVEGVHFVAYASGCDIVILASNFQRVVNIPGVLRGSIKVSCVDCSTDTGKIAASFARKIHIFEPTPSSTQSSHRTPSHRTKVNTEKKLDYRWFPTAELNADCFIRCLSWNVEGSRLLTGGDVIQMWEFLNQPTVTAGPQSPTHKVQFHLGAVGGEDEDPVTQRLVHAITDPDYSTDHQQTDLGSWECVWKIKPASPVTHLKYSPDSFVFASLGKNERLVKIWYEDQKVSQGLMRHDSVLSPKKSSVHYSFIYISHPRAVTGFEWRLTSKYMPRGSVANMLVTSCEDNVCRIFVETILPDAGLVDLEQFDPAMTLDPKYHTQRHKKRFVHRLKTIRQAIHKRRKLPKSSGESLTNGQQMKTSSSVHDFHKFAIHHNGVSPVLHFHLACSINPDTDIPLLPITGNKDDVESNFRLHWMNNKDMEFTMEAERLLQDLHQRLLAEEASAGIHSSNRTYSDEEVEEEEEDPDSEDGISSKTRKRNISPEKRIRQNESHASLSSTEDLDKEEESDHPPEFPIHLLQSGVLDRLDRKIDTLLLDWHSSPDYVFSIHPVDGSFLVWLIDHLDESTPFTFHQAQASFSSRLPRAFPIPDARSMASNIIMYCNYDRSDARLASQLSESLHSNEGGTNSSRNRRGSLYNPSNNRMKELLLPDVLVPSIHMVTKHTNGTLNQWQVRFAEKTKFQNIVSVSHVARACGHRFRTNSAACHPVLPLMLTTSHHNLPPNDSATPSSSDPFLINIDEEKTSGSETPDVEQVGPTFCSELILWQVMPVGPLSASGGIVELCRINNSHQAAFTSVAWVPTLLPSTSLGAYSNSPSALFVASDGLCLRLFQAVIDARSLLLEKTANNHSAKASFSNVSTSSASSYHEMPTCVKKQPAELFNIISLQSSAKPGCVLELDAISDGCQDWKNVQLLHVYQEQLITGKESGGESEAVVDLRGQSTFDENFFLVVVEKSADKGCLLHMWKITIDSKPSQEKDINGDYDWNHCESMVDSYNDELSPQGLDLKSKYSKHSTTGQIMIMSVRTIKVLTQTLALPEGVEVISAAPAGGHLSSASIYPACFAPYQFVTACSDGEIRFWSCSVSCVKEDLQETSVCSVTSYEFTMDDGGDATSHPRMHIKKEHQLQDLHYNWAEWVRPSSVDDEASSVSIKGQPIAVSCAYSGRIAVAYRSGPVRSQPEHPDEKFVNLRVVILECESTGGSEWVQEDTIELNNIKIPDPKHEIDLCMLQGYERTQTQSSEAPEEFSSSQTASAFMTRTKSVPSLSTIQSVKKSISEAGNRKGLLCQKCLVQLDWVATEDGSHLLTVGVGSKVLIYGQVSNEIANSLKALRDENTERTQEDKRSAFASSKRMTMNKSMVAEEFQEEIKWMRLKGVELSTADGLPPLPMHINWVRAGILVVGMDNEMQVFSQWRSNNDDAEIIEDEATIDKRNLTEANLVTAASSLNLCNNFKSKTNFKTSISFSNLRAGGLQSSSKKEALKRSNQTSASSKASVARSDSLSSLPMLYDSGLFDAARFANPVLPQYHPKLLTELLNCGKIHRVKAILAHLVRCISSSDGVQTISSEDYTDNLGKSARPRSVSMHNDSDPTTREASSIHYVEIKSIPPLPLYALIAADKESTSLPSEMKSTAHQANKEPDYSDLLDTNVHKVDDDLDEQLLSTSADSSGSLPRRGRLPSGSNRTTPCDPFKFNPSQADVLREYLAKLNLPGLSGNDQFHLAALAEVMGSTTLGLGENADENYQTEQQGSVDECGLRFLLALRQYQCLVKTLPPFKRQTLIESGIRTSYLVWGFHSESSEVLLQAIPCVKADTPVWDELKVYGVGWWLNNMTQLKTLMLKVANTAFKKSKKPMDAALYYLAMKKKTIVKSLFKTVHDGKMESFFGLDFEKENNQRIAMKNAYHLLSKGQYHHAVALFFLAGQIDMAVNVILDKLEDLQLAIVLCRLHDGESMMPDSVKRLFYENILGLDASGENYEAKNAHPDPFLRSMALWQLKDYQSSLQTLLERNVGKAHTPDEKVDSLLQLPRVFNFYNYLRIHPLITRLRLASSSQQRREKLITGFTHSINLVSEDISTLDQVTPSERRLFFAAAHAHFQNGCPVVAIEVMRKLPKSALLVEEDLQQMEYFAKRRRKSMLEINKTTGTLEDSFSLQGSIDVTSTPTAGKSTDKTADLFNSGFGSSDSSNKAGGIDWGQPLTTATSIDWSAPSKVNFVDDLDLELDLGLGGSDEEDEENEDNVKINSDSNELARQGDKENNTAGKHNEEEGGERMEVKHIDIMAQQYKFIACLKVIMEELGNLATGYEVDGGQLRHQLYIWLEKEVEVLSVLCDYGTVCASAVQPANEGAALDDMDEEDLQSRQRSTSTRSDTKASLHEVMKAEKQDLQSKVARMARRKAWLRANQHLLRTLASYCILQGSGGGGLASVSMELLLLLQELQQERPQQQLLSPLPFPTTLPLLSATITNNRSVIADPIQYLQGSIQDLLQSVVEMPLPPSAQTDIGLVSTIRDLSVALSSCIYQSLCDSDSFNVDVTEAGIDGFINPEFSYPSSHLMAGVRRSRQRNNGVGDGTVNTPPAKWPGVASLKVLLAREKDEDSPRINILLTEALISVYMSLLISGLSMYDSQMLYRLVANKLDTQTWNALFGGGNKTAIKSEKNPMRMQNQDDVSKHRMMFNMRVMSSGGAGQIKHSADSKETFKETFVPPEISMVNYFMTKPFVPSTENVLDYDSDDSFASEDEITSDEDEYDDEDDNIIPEKKVTRPTSLVKQAKANVEHTDPGSYSWCIIRYAVVKSVIANLNTFLPQIGIELSELPNASPSLHAVMKVLDQWLDILQSTLDLFGGAPSNYIPGLMIDVATSQPLSKVQALFLTENTPFLCARSTLPIKRLWFYLIKQDSLRDIFLRYVYKKRQEPDESMMGSVRTTSSGYEQPVKDPMKIVHKEQDIITAFAINQANSNLMVLSTQKEVVELDVGYLLKPPVWLEDDNEYDIEMLRTEKRDSKEWSLTWTGKEWRLIPNPYPEAPEFLVVQTPMDTVQASSTSSPSPSSQYNNHTGGNPYAPSPSPSLMSVQTGRGSSVPKSHSKTVKSFSSLGVHHPVYSNYIVDRSKRLISPILRRPVLGVRRIGSHPVLPHYMTGGADGAVRLWEWGHGHPITTLRQAGSFPKVTKVLFNAQGNKCCVSDVEGSICLWQVGLGSAFNKPIMSFQCHNKTTSDFQFVGSSSMIATAGQSSENRNVCLWDTLLPLRSSLVHAFQCHEQGSPALVYASRHHLLISGGRKGEICIFDLRQRKLKHTFQAHEGPIKSLTLDPDEDYFVTGSAEGDIKVWGLKIHQLIFSFPGEHSKTTFFKNVGSTSGVAQLHVGSLNHLYSCGVDGSMKLRQLPERELVVHHWA</sequence>
<dbReference type="GO" id="GO:0007035">
    <property type="term" value="P:vacuolar acidification"/>
    <property type="evidence" value="ECO:0007669"/>
    <property type="project" value="TreeGrafter"/>
</dbReference>
<dbReference type="InterPro" id="IPR001680">
    <property type="entry name" value="WD40_rpt"/>
</dbReference>
<reference evidence="4" key="1">
    <citation type="journal article" date="2023" name="G3 (Bethesda)">
        <title>A reference genome for the long-term kleptoplast-retaining sea slug Elysia crispata morphotype clarki.</title>
        <authorList>
            <person name="Eastman K.E."/>
            <person name="Pendleton A.L."/>
            <person name="Shaikh M.A."/>
            <person name="Suttiyut T."/>
            <person name="Ogas R."/>
            <person name="Tomko P."/>
            <person name="Gavelis G."/>
            <person name="Widhalm J.R."/>
            <person name="Wisecaver J.H."/>
        </authorList>
    </citation>
    <scope>NUCLEOTIDE SEQUENCE</scope>
    <source>
        <strain evidence="4">ECLA1</strain>
    </source>
</reference>
<feature type="compositionally biased region" description="Polar residues" evidence="2">
    <location>
        <begin position="636"/>
        <end position="649"/>
    </location>
</feature>
<feature type="compositionally biased region" description="Basic and acidic residues" evidence="2">
    <location>
        <begin position="2380"/>
        <end position="2389"/>
    </location>
</feature>
<dbReference type="Proteomes" id="UP001283361">
    <property type="component" value="Unassembled WGS sequence"/>
</dbReference>
<comment type="caution">
    <text evidence="4">The sequence shown here is derived from an EMBL/GenBank/DDBJ whole genome shotgun (WGS) entry which is preliminary data.</text>
</comment>
<dbReference type="Pfam" id="PF12234">
    <property type="entry name" value="Rav1p_C"/>
    <property type="match status" value="1"/>
</dbReference>
<feature type="region of interest" description="Disordered" evidence="2">
    <location>
        <begin position="1678"/>
        <end position="1706"/>
    </location>
</feature>
<dbReference type="PROSITE" id="PS50294">
    <property type="entry name" value="WD_REPEATS_REGION"/>
    <property type="match status" value="1"/>
</dbReference>
<evidence type="ECO:0000259" key="3">
    <source>
        <dbReference type="Pfam" id="PF12234"/>
    </source>
</evidence>
<dbReference type="PANTHER" id="PTHR13950:SF9">
    <property type="entry name" value="RABCONNECTIN-3A"/>
    <property type="match status" value="1"/>
</dbReference>
<proteinExistence type="predicted"/>
<feature type="region of interest" description="Disordered" evidence="2">
    <location>
        <begin position="3044"/>
        <end position="3094"/>
    </location>
</feature>
<feature type="region of interest" description="Disordered" evidence="2">
    <location>
        <begin position="2359"/>
        <end position="2389"/>
    </location>
</feature>
<protein>
    <recommendedName>
        <fullName evidence="3">RAVE complex protein Rav1 C-terminal domain-containing protein</fullName>
    </recommendedName>
</protein>
<dbReference type="EMBL" id="JAWDGP010004263">
    <property type="protein sequence ID" value="KAK3765994.1"/>
    <property type="molecule type" value="Genomic_DNA"/>
</dbReference>
<dbReference type="InterPro" id="IPR052208">
    <property type="entry name" value="DmX-like/RAVE_component"/>
</dbReference>